<feature type="transmembrane region" description="Helical" evidence="6">
    <location>
        <begin position="350"/>
        <end position="371"/>
    </location>
</feature>
<evidence type="ECO:0000313" key="9">
    <source>
        <dbReference type="Proteomes" id="UP000247371"/>
    </source>
</evidence>
<reference evidence="8 9" key="1">
    <citation type="submission" date="2017-07" db="EMBL/GenBank/DDBJ databases">
        <title>A draft genome sequence of Komagataeibacter swingsii LMG 22125.</title>
        <authorList>
            <person name="Skraban J."/>
            <person name="Cleenwerck I."/>
            <person name="Vandamme P."/>
            <person name="Trcek J."/>
        </authorList>
    </citation>
    <scope>NUCLEOTIDE SEQUENCE [LARGE SCALE GENOMIC DNA]</scope>
    <source>
        <strain evidence="8 9">LMG 22125</strain>
    </source>
</reference>
<keyword evidence="4 6" id="KW-1133">Transmembrane helix</keyword>
<accession>A0A2V4S6D2</accession>
<feature type="transmembrane region" description="Helical" evidence="6">
    <location>
        <begin position="82"/>
        <end position="99"/>
    </location>
</feature>
<dbReference type="GO" id="GO:0055085">
    <property type="term" value="P:transmembrane transport"/>
    <property type="evidence" value="ECO:0007669"/>
    <property type="project" value="InterPro"/>
</dbReference>
<evidence type="ECO:0000256" key="1">
    <source>
        <dbReference type="ARBA" id="ARBA00004141"/>
    </source>
</evidence>
<dbReference type="AlphaFoldDB" id="A0A2V4S6D2"/>
<feature type="transmembrane region" description="Helical" evidence="6">
    <location>
        <begin position="409"/>
        <end position="426"/>
    </location>
</feature>
<comment type="subcellular location">
    <subcellularLocation>
        <location evidence="1">Membrane</location>
        <topology evidence="1">Multi-pass membrane protein</topology>
    </subcellularLocation>
</comment>
<name>A0A2V4S6D2_9PROT</name>
<dbReference type="InterPro" id="IPR004841">
    <property type="entry name" value="AA-permease/SLC12A_dom"/>
</dbReference>
<feature type="transmembrane region" description="Helical" evidence="6">
    <location>
        <begin position="119"/>
        <end position="140"/>
    </location>
</feature>
<evidence type="ECO:0000256" key="4">
    <source>
        <dbReference type="ARBA" id="ARBA00022989"/>
    </source>
</evidence>
<evidence type="ECO:0000313" key="8">
    <source>
        <dbReference type="EMBL" id="PYD70714.1"/>
    </source>
</evidence>
<feature type="transmembrane region" description="Helical" evidence="6">
    <location>
        <begin position="378"/>
        <end position="397"/>
    </location>
</feature>
<keyword evidence="2" id="KW-0813">Transport</keyword>
<comment type="caution">
    <text evidence="8">The sequence shown here is derived from an EMBL/GenBank/DDBJ whole genome shotgun (WGS) entry which is preliminary data.</text>
</comment>
<dbReference type="PANTHER" id="PTHR43495">
    <property type="entry name" value="GABA PERMEASE"/>
    <property type="match status" value="1"/>
</dbReference>
<feature type="transmembrane region" description="Helical" evidence="6">
    <location>
        <begin position="323"/>
        <end position="344"/>
    </location>
</feature>
<keyword evidence="3 6" id="KW-0812">Transmembrane</keyword>
<dbReference type="Proteomes" id="UP000247371">
    <property type="component" value="Unassembled WGS sequence"/>
</dbReference>
<keyword evidence="9" id="KW-1185">Reference proteome</keyword>
<dbReference type="Pfam" id="PF00324">
    <property type="entry name" value="AA_permease"/>
    <property type="match status" value="1"/>
</dbReference>
<evidence type="ECO:0000259" key="7">
    <source>
        <dbReference type="Pfam" id="PF00324"/>
    </source>
</evidence>
<proteinExistence type="predicted"/>
<feature type="transmembrane region" description="Helical" evidence="6">
    <location>
        <begin position="152"/>
        <end position="170"/>
    </location>
</feature>
<feature type="domain" description="Amino acid permease/ SLC12A" evidence="7">
    <location>
        <begin position="14"/>
        <end position="374"/>
    </location>
</feature>
<feature type="transmembrane region" description="Helical" evidence="6">
    <location>
        <begin position="44"/>
        <end position="61"/>
    </location>
</feature>
<feature type="transmembrane region" description="Helical" evidence="6">
    <location>
        <begin position="15"/>
        <end position="38"/>
    </location>
</feature>
<organism evidence="8 9">
    <name type="scientific">Komagataeibacter swingsii</name>
    <dbReference type="NCBI Taxonomy" id="215220"/>
    <lineage>
        <taxon>Bacteria</taxon>
        <taxon>Pseudomonadati</taxon>
        <taxon>Pseudomonadota</taxon>
        <taxon>Alphaproteobacteria</taxon>
        <taxon>Acetobacterales</taxon>
        <taxon>Acetobacteraceae</taxon>
        <taxon>Komagataeibacter</taxon>
    </lineage>
</organism>
<gene>
    <name evidence="8" type="ORF">CFR76_01840</name>
</gene>
<dbReference type="PANTHER" id="PTHR43495:SF5">
    <property type="entry name" value="GAMMA-AMINOBUTYRIC ACID PERMEASE"/>
    <property type="match status" value="1"/>
</dbReference>
<evidence type="ECO:0000256" key="5">
    <source>
        <dbReference type="ARBA" id="ARBA00023136"/>
    </source>
</evidence>
<evidence type="ECO:0000256" key="6">
    <source>
        <dbReference type="SAM" id="Phobius"/>
    </source>
</evidence>
<keyword evidence="5 6" id="KW-0472">Membrane</keyword>
<evidence type="ECO:0000256" key="2">
    <source>
        <dbReference type="ARBA" id="ARBA00022448"/>
    </source>
</evidence>
<dbReference type="Gene3D" id="1.20.1740.10">
    <property type="entry name" value="Amino acid/polyamine transporter I"/>
    <property type="match status" value="1"/>
</dbReference>
<dbReference type="GO" id="GO:0016020">
    <property type="term" value="C:membrane"/>
    <property type="evidence" value="ECO:0007669"/>
    <property type="project" value="UniProtKB-SubCell"/>
</dbReference>
<evidence type="ECO:0000256" key="3">
    <source>
        <dbReference type="ARBA" id="ARBA00022692"/>
    </source>
</evidence>
<feature type="transmembrane region" description="Helical" evidence="6">
    <location>
        <begin position="231"/>
        <end position="253"/>
    </location>
</feature>
<protein>
    <submittedName>
        <fullName evidence="8">Amino acid ABC transporter</fullName>
    </submittedName>
</protein>
<sequence length="446" mass="48106">MNPAPLARSLRSRHVAMISIGGIIGAGFFIGASTPISIAGPASLLSYAIAGLLTFLINCMLRDVALHAPDRGSFVNHIRHTLGAPIGFMTGWIYWLVWVTTLGMESMALASLLAPIMHIPYGLIEFLILAIMTAANLMAVHVYGEFEYWFSMLKIIAILVFIMIGVSLLVQGHVPVWRNVASQGLAPHGAMAILAAVPSIIFSMAGTEVVTIAAGESDDPARNVANTARTVAFRIIVFYLASVALILCLVPWTSLVAGQSPFLYTLNAIHVPFAGVAMEIVIVCAMLSTVNSGLYATSRVMFELAAVRDAPSSFMRLHPVTQAPWVTVLFSASAALLIAITAVFSPDVVFAFLLNATGAFVIFEYFFIVLCRIRVCGFTLLPLLTIVLLLCALVAMAQVEHTRHELETGAGMMGVVVIIAMARRAYGNFSRPGRKHAEEHGYPRKF</sequence>
<dbReference type="PIRSF" id="PIRSF006060">
    <property type="entry name" value="AA_transporter"/>
    <property type="match status" value="1"/>
</dbReference>
<dbReference type="EMBL" id="NKUB01000002">
    <property type="protein sequence ID" value="PYD70714.1"/>
    <property type="molecule type" value="Genomic_DNA"/>
</dbReference>
<feature type="transmembrane region" description="Helical" evidence="6">
    <location>
        <begin position="190"/>
        <end position="210"/>
    </location>
</feature>
<feature type="transmembrane region" description="Helical" evidence="6">
    <location>
        <begin position="273"/>
        <end position="294"/>
    </location>
</feature>